<protein>
    <submittedName>
        <fullName evidence="1">Uncharacterized protein</fullName>
    </submittedName>
</protein>
<organism evidence="1 2">
    <name type="scientific">Endocarpon pusillum</name>
    <dbReference type="NCBI Taxonomy" id="364733"/>
    <lineage>
        <taxon>Eukaryota</taxon>
        <taxon>Fungi</taxon>
        <taxon>Dikarya</taxon>
        <taxon>Ascomycota</taxon>
        <taxon>Pezizomycotina</taxon>
        <taxon>Eurotiomycetes</taxon>
        <taxon>Chaetothyriomycetidae</taxon>
        <taxon>Verrucariales</taxon>
        <taxon>Verrucariaceae</taxon>
        <taxon>Endocarpon</taxon>
    </lineage>
</organism>
<keyword evidence="2" id="KW-1185">Reference proteome</keyword>
<dbReference type="EMBL" id="JAACFV010000043">
    <property type="protein sequence ID" value="KAF7509313.1"/>
    <property type="molecule type" value="Genomic_DNA"/>
</dbReference>
<evidence type="ECO:0000313" key="1">
    <source>
        <dbReference type="EMBL" id="KAF7509313.1"/>
    </source>
</evidence>
<accession>A0A8H7AHP7</accession>
<proteinExistence type="predicted"/>
<reference evidence="1" key="1">
    <citation type="submission" date="2020-02" db="EMBL/GenBank/DDBJ databases">
        <authorList>
            <person name="Palmer J.M."/>
        </authorList>
    </citation>
    <scope>NUCLEOTIDE SEQUENCE</scope>
    <source>
        <strain evidence="1">EPUS1.4</strain>
        <tissue evidence="1">Thallus</tissue>
    </source>
</reference>
<dbReference type="Proteomes" id="UP000606974">
    <property type="component" value="Unassembled WGS sequence"/>
</dbReference>
<evidence type="ECO:0000313" key="2">
    <source>
        <dbReference type="Proteomes" id="UP000606974"/>
    </source>
</evidence>
<name>A0A8H7AHP7_9EURO</name>
<comment type="caution">
    <text evidence="1">The sequence shown here is derived from an EMBL/GenBank/DDBJ whole genome shotgun (WGS) entry which is preliminary data.</text>
</comment>
<gene>
    <name evidence="1" type="ORF">GJ744_008207</name>
</gene>
<sequence>MTTATYKEDIVSIRGYADESSLSNILMKKKWSEMNNKEVKLKIEALGRGVHGITIQELTEDDSEDEWAQEIEAQLLEELSDDEMQEVDTNEQAKEAWSGKTNKEIKLEIEALSHGAPSTNVRPGTREDSGDGFARQVEAQLLEELCDYEMQDTGSKTKTHAEVIDEAWAAFEAAVAEDPSVIPKRDPKLAPHVLRMPQFRMRERDIADDLAVLSTEQAKFIINLNVCFDVSNLPRYRQSQNMHYDIDAQDAPTVKALLSTLWKENHEWLVFEWYTLEHLRRVHRLEVTLPIIEDNSVKDALSWSIKGDFNAQEQQTVWKDFLETAEKRGRIEALDHQRKVDLQEKRKRLRCVKDHLGNFYDSNGDYWRPRKWLVHAQVEAKIVLYFD</sequence>
<dbReference type="AlphaFoldDB" id="A0A8H7AHP7"/>